<reference evidence="1 2" key="1">
    <citation type="submission" date="2022-08" db="EMBL/GenBank/DDBJ databases">
        <title>Paenibacillus endoradicis sp. nov., Paenibacillus radicibacter sp. nov and Paenibacillus pararadicis sp. nov., three cold-adapted plant growth-promoting bacteria isolated from root of Larix gmelinii in Great Khingan.</title>
        <authorList>
            <person name="Xue H."/>
        </authorList>
    </citation>
    <scope>NUCLEOTIDE SEQUENCE [LARGE SCALE GENOMIC DNA]</scope>
    <source>
        <strain evidence="1 2">N5-1-1-5</strain>
    </source>
</reference>
<comment type="caution">
    <text evidence="1">The sequence shown here is derived from an EMBL/GenBank/DDBJ whole genome shotgun (WGS) entry which is preliminary data.</text>
</comment>
<gene>
    <name evidence="1" type="ORF">NV381_20095</name>
</gene>
<keyword evidence="2" id="KW-1185">Reference proteome</keyword>
<accession>A0ABT1YJZ5</accession>
<proteinExistence type="predicted"/>
<protein>
    <submittedName>
        <fullName evidence="1">Uncharacterized protein</fullName>
    </submittedName>
</protein>
<evidence type="ECO:0000313" key="2">
    <source>
        <dbReference type="Proteomes" id="UP001300012"/>
    </source>
</evidence>
<organism evidence="1 2">
    <name type="scientific">Paenibacillus radicis</name>
    <name type="common">ex Xue et al. 2023</name>
    <dbReference type="NCBI Taxonomy" id="2972489"/>
    <lineage>
        <taxon>Bacteria</taxon>
        <taxon>Bacillati</taxon>
        <taxon>Bacillota</taxon>
        <taxon>Bacilli</taxon>
        <taxon>Bacillales</taxon>
        <taxon>Paenibacillaceae</taxon>
        <taxon>Paenibacillus</taxon>
    </lineage>
</organism>
<sequence>MVILMFKEFSHRHSDCTVDGSPGKVILSRDSKSTSIISREYLYNAVFSPVSAVTRGSIIKTADTFFVQTLRLTTSEDKYCSLIKTNIEAELQRYSNIYGENKNIIDRAFTPVQTGIPAFAQHVTARMRMEDMGLLPTTSYVLIIPVTVDVKTPQEAETTSLDRILLGGVAYQVNDVNRVKYPNLLQLQLSEDVR</sequence>
<dbReference type="Proteomes" id="UP001300012">
    <property type="component" value="Unassembled WGS sequence"/>
</dbReference>
<dbReference type="RefSeq" id="WP_258215065.1">
    <property type="nucleotide sequence ID" value="NZ_JANQBD010000015.1"/>
</dbReference>
<dbReference type="EMBL" id="JANQBD010000015">
    <property type="protein sequence ID" value="MCR8633489.1"/>
    <property type="molecule type" value="Genomic_DNA"/>
</dbReference>
<name>A0ABT1YJZ5_9BACL</name>
<evidence type="ECO:0000313" key="1">
    <source>
        <dbReference type="EMBL" id="MCR8633489.1"/>
    </source>
</evidence>